<name>A0A8T4IGW2_9SPHN</name>
<dbReference type="CDD" id="cd19071">
    <property type="entry name" value="AKR_AKR1-5-like"/>
    <property type="match status" value="1"/>
</dbReference>
<feature type="domain" description="NADP-dependent oxidoreductase" evidence="7">
    <location>
        <begin position="34"/>
        <end position="284"/>
    </location>
</feature>
<sequence length="307" mass="33461">MTGLSGDDVRRTTKVEQMILNEIYTLNNGVTIPKLGLGTWMIDDEKSAQVVRDAVQIGYRHFDTAQAYGNEHGVGEGIRDCGVARDDLFVTSKLAAEIKSLAGAREAIDGSLRTMGLDMIDMMIIHSPQPWAEFRQGEHYFEGNLEAWRALEEALASGKLRAIGVSNFEQVDLDNILENGSVKPAVNQILAHVTNTPFKLIEHTTSKDVLVEAYSPIGHGEVLNNRELGTMAAKYGVGVPQLCIRYCLQLGLLPLPKTATPGHMRSNAAVDFTIDDADMEALKNAAPIKDYGEAGAFPVYGDNARSD</sequence>
<evidence type="ECO:0000313" key="9">
    <source>
        <dbReference type="Proteomes" id="UP000676996"/>
    </source>
</evidence>
<evidence type="ECO:0000256" key="1">
    <source>
        <dbReference type="ARBA" id="ARBA00007905"/>
    </source>
</evidence>
<dbReference type="FunFam" id="3.20.20.100:FF:000002">
    <property type="entry name" value="2,5-diketo-D-gluconic acid reductase A"/>
    <property type="match status" value="1"/>
</dbReference>
<dbReference type="AlphaFoldDB" id="A0A8T4IGW2"/>
<dbReference type="InterPro" id="IPR020471">
    <property type="entry name" value="AKR"/>
</dbReference>
<evidence type="ECO:0000259" key="7">
    <source>
        <dbReference type="Pfam" id="PF00248"/>
    </source>
</evidence>
<feature type="binding site" evidence="5">
    <location>
        <position position="126"/>
    </location>
    <ligand>
        <name>substrate</name>
    </ligand>
</feature>
<dbReference type="EMBL" id="JAGRQC010000004">
    <property type="protein sequence ID" value="MBR0553731.1"/>
    <property type="molecule type" value="Genomic_DNA"/>
</dbReference>
<dbReference type="PIRSF" id="PIRSF000097">
    <property type="entry name" value="AKR"/>
    <property type="match status" value="1"/>
</dbReference>
<dbReference type="PROSITE" id="PS00798">
    <property type="entry name" value="ALDOKETO_REDUCTASE_1"/>
    <property type="match status" value="1"/>
</dbReference>
<dbReference type="InterPro" id="IPR018170">
    <property type="entry name" value="Aldo/ket_reductase_CS"/>
</dbReference>
<evidence type="ECO:0000256" key="2">
    <source>
        <dbReference type="ARBA" id="ARBA00023002"/>
    </source>
</evidence>
<evidence type="ECO:0000313" key="8">
    <source>
        <dbReference type="EMBL" id="MBR0553731.1"/>
    </source>
</evidence>
<dbReference type="InterPro" id="IPR036812">
    <property type="entry name" value="NAD(P)_OxRdtase_dom_sf"/>
</dbReference>
<dbReference type="GO" id="GO:0016616">
    <property type="term" value="F:oxidoreductase activity, acting on the CH-OH group of donors, NAD or NADP as acceptor"/>
    <property type="evidence" value="ECO:0007669"/>
    <property type="project" value="UniProtKB-ARBA"/>
</dbReference>
<keyword evidence="2" id="KW-0560">Oxidoreductase</keyword>
<keyword evidence="9" id="KW-1185">Reference proteome</keyword>
<feature type="active site" description="Proton donor" evidence="4">
    <location>
        <position position="68"/>
    </location>
</feature>
<evidence type="ECO:0000256" key="5">
    <source>
        <dbReference type="PIRSR" id="PIRSR000097-2"/>
    </source>
</evidence>
<dbReference type="PANTHER" id="PTHR43827:SF13">
    <property type="entry name" value="ALDO_KETO REDUCTASE FAMILY PROTEIN"/>
    <property type="match status" value="1"/>
</dbReference>
<proteinExistence type="inferred from homology"/>
<feature type="site" description="Lowers pKa of active site Tyr" evidence="6">
    <location>
        <position position="93"/>
    </location>
</feature>
<accession>A0A8T4IGW2</accession>
<evidence type="ECO:0000256" key="4">
    <source>
        <dbReference type="PIRSR" id="PIRSR000097-1"/>
    </source>
</evidence>
<dbReference type="InterPro" id="IPR023210">
    <property type="entry name" value="NADP_OxRdtase_dom"/>
</dbReference>
<dbReference type="SUPFAM" id="SSF51430">
    <property type="entry name" value="NAD(P)-linked oxidoreductase"/>
    <property type="match status" value="1"/>
</dbReference>
<reference evidence="8" key="1">
    <citation type="submission" date="2021-04" db="EMBL/GenBank/DDBJ databases">
        <title>Ouciella asimina sp. nov., isolated from the surface seawater in the hydrothermal field of Okinawa Trough.</title>
        <authorList>
            <person name="Shuang W."/>
        </authorList>
    </citation>
    <scope>NUCLEOTIDE SEQUENCE</scope>
    <source>
        <strain evidence="8">LXI357</strain>
    </source>
</reference>
<dbReference type="PRINTS" id="PR00069">
    <property type="entry name" value="ALDKETRDTASE"/>
</dbReference>
<comment type="catalytic activity">
    <reaction evidence="3">
        <text>hydroxyacetone + NADP(+) = methylglyoxal + NADPH + H(+)</text>
        <dbReference type="Rhea" id="RHEA:27986"/>
        <dbReference type="ChEBI" id="CHEBI:15378"/>
        <dbReference type="ChEBI" id="CHEBI:17158"/>
        <dbReference type="ChEBI" id="CHEBI:27957"/>
        <dbReference type="ChEBI" id="CHEBI:57783"/>
        <dbReference type="ChEBI" id="CHEBI:58349"/>
    </reaction>
</comment>
<dbReference type="Gene3D" id="3.20.20.100">
    <property type="entry name" value="NADP-dependent oxidoreductase domain"/>
    <property type="match status" value="1"/>
</dbReference>
<gene>
    <name evidence="8" type="ORF">J7S20_14565</name>
</gene>
<protein>
    <submittedName>
        <fullName evidence="8">Aldo/keto reductase</fullName>
    </submittedName>
</protein>
<dbReference type="PANTHER" id="PTHR43827">
    <property type="entry name" value="2,5-DIKETO-D-GLUCONIC ACID REDUCTASE"/>
    <property type="match status" value="1"/>
</dbReference>
<comment type="caution">
    <text evidence="8">The sequence shown here is derived from an EMBL/GenBank/DDBJ whole genome shotgun (WGS) entry which is preliminary data.</text>
</comment>
<organism evidence="8 9">
    <name type="scientific">Stakelama marina</name>
    <dbReference type="NCBI Taxonomy" id="2826939"/>
    <lineage>
        <taxon>Bacteria</taxon>
        <taxon>Pseudomonadati</taxon>
        <taxon>Pseudomonadota</taxon>
        <taxon>Alphaproteobacteria</taxon>
        <taxon>Sphingomonadales</taxon>
        <taxon>Sphingomonadaceae</taxon>
        <taxon>Stakelama</taxon>
    </lineage>
</organism>
<comment type="similarity">
    <text evidence="1">Belongs to the aldo/keto reductase family.</text>
</comment>
<dbReference type="Pfam" id="PF00248">
    <property type="entry name" value="Aldo_ket_red"/>
    <property type="match status" value="1"/>
</dbReference>
<evidence type="ECO:0000256" key="6">
    <source>
        <dbReference type="PIRSR" id="PIRSR000097-3"/>
    </source>
</evidence>
<dbReference type="Proteomes" id="UP000676996">
    <property type="component" value="Unassembled WGS sequence"/>
</dbReference>
<dbReference type="RefSeq" id="WP_284054974.1">
    <property type="nucleotide sequence ID" value="NZ_JAGRQC010000004.1"/>
</dbReference>
<evidence type="ECO:0000256" key="3">
    <source>
        <dbReference type="ARBA" id="ARBA00049445"/>
    </source>
</evidence>